<sequence length="156" mass="17779">MEYFQARSSGRPAELVSPTVLKGLRGRFTGATLDYQLPCTAAEGKLCQIFDHLSTWNEFLCQASMQLRETTGTSGNVALVFRSLPQLTPYPSREQLCEINTLVYWLLKTHRCLVYVEIKVSCGPYDHMLHEALQGNRHVRSLRLFWRVECLGRPSA</sequence>
<organism evidence="1 2">
    <name type="scientific">Haemaphysalis longicornis</name>
    <name type="common">Bush tick</name>
    <dbReference type="NCBI Taxonomy" id="44386"/>
    <lineage>
        <taxon>Eukaryota</taxon>
        <taxon>Metazoa</taxon>
        <taxon>Ecdysozoa</taxon>
        <taxon>Arthropoda</taxon>
        <taxon>Chelicerata</taxon>
        <taxon>Arachnida</taxon>
        <taxon>Acari</taxon>
        <taxon>Parasitiformes</taxon>
        <taxon>Ixodida</taxon>
        <taxon>Ixodoidea</taxon>
        <taxon>Ixodidae</taxon>
        <taxon>Haemaphysalinae</taxon>
        <taxon>Haemaphysalis</taxon>
    </lineage>
</organism>
<name>A0A9J6FF92_HAELO</name>
<accession>A0A9J6FF92</accession>
<reference evidence="1 2" key="1">
    <citation type="journal article" date="2020" name="Cell">
        <title>Large-Scale Comparative Analyses of Tick Genomes Elucidate Their Genetic Diversity and Vector Capacities.</title>
        <authorList>
            <consortium name="Tick Genome and Microbiome Consortium (TIGMIC)"/>
            <person name="Jia N."/>
            <person name="Wang J."/>
            <person name="Shi W."/>
            <person name="Du L."/>
            <person name="Sun Y."/>
            <person name="Zhan W."/>
            <person name="Jiang J.F."/>
            <person name="Wang Q."/>
            <person name="Zhang B."/>
            <person name="Ji P."/>
            <person name="Bell-Sakyi L."/>
            <person name="Cui X.M."/>
            <person name="Yuan T.T."/>
            <person name="Jiang B.G."/>
            <person name="Yang W.F."/>
            <person name="Lam T.T."/>
            <person name="Chang Q.C."/>
            <person name="Ding S.J."/>
            <person name="Wang X.J."/>
            <person name="Zhu J.G."/>
            <person name="Ruan X.D."/>
            <person name="Zhao L."/>
            <person name="Wei J.T."/>
            <person name="Ye R.Z."/>
            <person name="Que T.C."/>
            <person name="Du C.H."/>
            <person name="Zhou Y.H."/>
            <person name="Cheng J.X."/>
            <person name="Dai P.F."/>
            <person name="Guo W.B."/>
            <person name="Han X.H."/>
            <person name="Huang E.J."/>
            <person name="Li L.F."/>
            <person name="Wei W."/>
            <person name="Gao Y.C."/>
            <person name="Liu J.Z."/>
            <person name="Shao H.Z."/>
            <person name="Wang X."/>
            <person name="Wang C.C."/>
            <person name="Yang T.C."/>
            <person name="Huo Q.B."/>
            <person name="Li W."/>
            <person name="Chen H.Y."/>
            <person name="Chen S.E."/>
            <person name="Zhou L.G."/>
            <person name="Ni X.B."/>
            <person name="Tian J.H."/>
            <person name="Sheng Y."/>
            <person name="Liu T."/>
            <person name="Pan Y.S."/>
            <person name="Xia L.Y."/>
            <person name="Li J."/>
            <person name="Zhao F."/>
            <person name="Cao W.C."/>
        </authorList>
    </citation>
    <scope>NUCLEOTIDE SEQUENCE [LARGE SCALE GENOMIC DNA]</scope>
    <source>
        <strain evidence="1">HaeL-2018</strain>
    </source>
</reference>
<keyword evidence="2" id="KW-1185">Reference proteome</keyword>
<evidence type="ECO:0000313" key="2">
    <source>
        <dbReference type="Proteomes" id="UP000821853"/>
    </source>
</evidence>
<dbReference type="AlphaFoldDB" id="A0A9J6FF92"/>
<dbReference type="OrthoDB" id="6506799at2759"/>
<dbReference type="VEuPathDB" id="VectorBase:HLOH_042999"/>
<dbReference type="Proteomes" id="UP000821853">
    <property type="component" value="Unassembled WGS sequence"/>
</dbReference>
<evidence type="ECO:0000313" key="1">
    <source>
        <dbReference type="EMBL" id="KAH9365006.1"/>
    </source>
</evidence>
<proteinExistence type="predicted"/>
<protein>
    <submittedName>
        <fullName evidence="1">Uncharacterized protein</fullName>
    </submittedName>
</protein>
<comment type="caution">
    <text evidence="1">The sequence shown here is derived from an EMBL/GenBank/DDBJ whole genome shotgun (WGS) entry which is preliminary data.</text>
</comment>
<dbReference type="EMBL" id="JABSTR010000003">
    <property type="protein sequence ID" value="KAH9365006.1"/>
    <property type="molecule type" value="Genomic_DNA"/>
</dbReference>
<gene>
    <name evidence="1" type="ORF">HPB48_017255</name>
</gene>